<feature type="transmembrane region" description="Helical" evidence="1">
    <location>
        <begin position="61"/>
        <end position="80"/>
    </location>
</feature>
<reference evidence="2 3" key="1">
    <citation type="journal article" date="2013" name="Genome Announc.">
        <title>Complete genome sequence of Simiduia agarivorans SA1(T), a marine bacterium able to degrade a variety of polysaccharides.</title>
        <authorList>
            <person name="Lin S.Y."/>
            <person name="Shieh W.Y."/>
            <person name="Chen J.S."/>
            <person name="Tang S.L."/>
        </authorList>
    </citation>
    <scope>NUCLEOTIDE SEQUENCE [LARGE SCALE GENOMIC DNA]</scope>
    <source>
        <strain evidence="3">DSM 21679 / JCM 13881 / BCRC 17597 / SA1</strain>
    </source>
</reference>
<sequence length="223" mass="23761">MINLLPRWVELGAFLLALIAGAVNAVALLGFEHQSVSHVSGSATLMGLAIATADLPGQLKLVGVLVTFFLGAAIAGLLIENTALKLGRHYETVLVLEAIFLIVACGLLVKGVVWGHLFASAACGLQNAMATAYSGAVIRTTHLTGIFTDLGFMLGAWLRGDKPDRRKVLLFLFVIVGFIIGAVLGGLTYSHIGYFALLMPACVCLFLAVCYRGYLVYLRHGKR</sequence>
<proteinExistence type="predicted"/>
<keyword evidence="1" id="KW-0812">Transmembrane</keyword>
<dbReference type="RefSeq" id="WP_015048509.1">
    <property type="nucleotide sequence ID" value="NC_018868.3"/>
</dbReference>
<keyword evidence="3" id="KW-1185">Reference proteome</keyword>
<evidence type="ECO:0008006" key="4">
    <source>
        <dbReference type="Google" id="ProtNLM"/>
    </source>
</evidence>
<evidence type="ECO:0000256" key="1">
    <source>
        <dbReference type="SAM" id="Phobius"/>
    </source>
</evidence>
<dbReference type="KEGG" id="saga:M5M_16120"/>
<keyword evidence="1" id="KW-0472">Membrane</keyword>
<dbReference type="STRING" id="1117647.M5M_16120"/>
<organism evidence="2 3">
    <name type="scientific">Simiduia agarivorans (strain DSM 21679 / JCM 13881 / BCRC 17597 / SA1)</name>
    <dbReference type="NCBI Taxonomy" id="1117647"/>
    <lineage>
        <taxon>Bacteria</taxon>
        <taxon>Pseudomonadati</taxon>
        <taxon>Pseudomonadota</taxon>
        <taxon>Gammaproteobacteria</taxon>
        <taxon>Cellvibrionales</taxon>
        <taxon>Cellvibrionaceae</taxon>
        <taxon>Simiduia</taxon>
    </lineage>
</organism>
<dbReference type="HOGENOM" id="CLU_073333_1_1_6"/>
<feature type="transmembrane region" description="Helical" evidence="1">
    <location>
        <begin position="169"/>
        <end position="189"/>
    </location>
</feature>
<dbReference type="PANTHER" id="PTHR37314">
    <property type="entry name" value="SLR0142 PROTEIN"/>
    <property type="match status" value="1"/>
</dbReference>
<dbReference type="OrthoDB" id="270162at2"/>
<dbReference type="eggNOG" id="COG3619">
    <property type="taxonomic scope" value="Bacteria"/>
</dbReference>
<evidence type="ECO:0000313" key="3">
    <source>
        <dbReference type="Proteomes" id="UP000000466"/>
    </source>
</evidence>
<feature type="transmembrane region" description="Helical" evidence="1">
    <location>
        <begin position="12"/>
        <end position="31"/>
    </location>
</feature>
<evidence type="ECO:0000313" key="2">
    <source>
        <dbReference type="EMBL" id="AFV00357.1"/>
    </source>
</evidence>
<dbReference type="PANTHER" id="PTHR37314:SF4">
    <property type="entry name" value="UPF0700 TRANSMEMBRANE PROTEIN YOAK"/>
    <property type="match status" value="1"/>
</dbReference>
<dbReference type="Pfam" id="PF06912">
    <property type="entry name" value="DUF1275"/>
    <property type="match status" value="1"/>
</dbReference>
<dbReference type="AlphaFoldDB" id="K4KMV8"/>
<keyword evidence="1" id="KW-1133">Transmembrane helix</keyword>
<feature type="transmembrane region" description="Helical" evidence="1">
    <location>
        <begin position="92"/>
        <end position="117"/>
    </location>
</feature>
<feature type="transmembrane region" description="Helical" evidence="1">
    <location>
        <begin position="137"/>
        <end position="157"/>
    </location>
</feature>
<accession>K4KMV8</accession>
<feature type="transmembrane region" description="Helical" evidence="1">
    <location>
        <begin position="195"/>
        <end position="217"/>
    </location>
</feature>
<dbReference type="InterPro" id="IPR010699">
    <property type="entry name" value="DUF1275"/>
</dbReference>
<name>K4KMV8_SIMAS</name>
<dbReference type="EMBL" id="CP003746">
    <property type="protein sequence ID" value="AFV00357.1"/>
    <property type="molecule type" value="Genomic_DNA"/>
</dbReference>
<gene>
    <name evidence="2" type="ordered locus">M5M_16120</name>
</gene>
<protein>
    <recommendedName>
        <fullName evidence="4">Transmembrane protein</fullName>
    </recommendedName>
</protein>
<dbReference type="Proteomes" id="UP000000466">
    <property type="component" value="Chromosome"/>
</dbReference>